<evidence type="ECO:0000313" key="3">
    <source>
        <dbReference type="EMBL" id="KAG5377068.1"/>
    </source>
</evidence>
<feature type="compositionally biased region" description="Polar residues" evidence="1">
    <location>
        <begin position="372"/>
        <end position="384"/>
    </location>
</feature>
<reference evidence="3 4" key="1">
    <citation type="submission" date="2021-03" db="EMBL/GenBank/DDBJ databases">
        <authorList>
            <person name="King G.J."/>
            <person name="Bancroft I."/>
            <person name="Baten A."/>
            <person name="Bloomfield J."/>
            <person name="Borpatragohain P."/>
            <person name="He Z."/>
            <person name="Irish N."/>
            <person name="Irwin J."/>
            <person name="Liu K."/>
            <person name="Mauleon R.P."/>
            <person name="Moore J."/>
            <person name="Morris R."/>
            <person name="Ostergaard L."/>
            <person name="Wang B."/>
            <person name="Wells R."/>
        </authorList>
    </citation>
    <scope>NUCLEOTIDE SEQUENCE [LARGE SCALE GENOMIC DNA]</scope>
    <source>
        <strain evidence="3">R-o-18</strain>
        <tissue evidence="3">Leaf</tissue>
    </source>
</reference>
<dbReference type="EMBL" id="JADBGQ010000010">
    <property type="protein sequence ID" value="KAG5377068.1"/>
    <property type="molecule type" value="Genomic_DNA"/>
</dbReference>
<feature type="compositionally biased region" description="Basic and acidic residues" evidence="1">
    <location>
        <begin position="355"/>
        <end position="364"/>
    </location>
</feature>
<dbReference type="InterPro" id="IPR052929">
    <property type="entry name" value="RNase_H-like_EbsB-rel"/>
</dbReference>
<dbReference type="Proteomes" id="UP000823674">
    <property type="component" value="Chromosome A10"/>
</dbReference>
<dbReference type="InterPro" id="IPR036397">
    <property type="entry name" value="RNaseH_sf"/>
</dbReference>
<dbReference type="InterPro" id="IPR044730">
    <property type="entry name" value="RNase_H-like_dom_plant"/>
</dbReference>
<comment type="caution">
    <text evidence="3">The sequence shown here is derived from an EMBL/GenBank/DDBJ whole genome shotgun (WGS) entry which is preliminary data.</text>
</comment>
<dbReference type="PANTHER" id="PTHR47074">
    <property type="entry name" value="BNAC02G40300D PROTEIN"/>
    <property type="match status" value="1"/>
</dbReference>
<dbReference type="Gene3D" id="3.30.420.10">
    <property type="entry name" value="Ribonuclease H-like superfamily/Ribonuclease H"/>
    <property type="match status" value="1"/>
</dbReference>
<sequence length="565" mass="62571">MITAPPAKRADSLIESRRREPPRRVERDQGRRFPNQSHGPSLSRSKHLDQYQRGRLSKTQEWRPRDHTSRGPYMEVSQRNSESFRGDSHSHSSPKGRHNIAQNQADDLSTPQNQHYSPRVIASDTRNKEHPSVRGTPLRRSSSTIPQEAVNAAIGEIREAMTQYTNCADPSESAARKERMRQAEAQGDFEESAVQIVKANLARASEETVPVTSDPFSQERFPISARLGPTNRVSDPPERTPIFDRLGPVNDDQRELEQVCNLEAGEQCDRAPLAARLGPVNTETAMVISQPENEPSGPIKRKPGRPPGKQRVTPSLFPAPESSSRKRKAPHDKPPSGRTKPATETVRPRRVVRKVISDTWRDTQDSAVSAKLASTRSSSGSPEDTLSMALTLAREWESKREIETTRKPLAPLPAPQRPSGTVTIRSDAAWTPERTTAGLGWVIFSPEAQRPFSKRVNFVSSPLVAEGLALLEAVRSGVSEERRMVAFESDSAQLIRAINSGEGIPELYGVIEDILSFASVFDFVSFSWISREKNVQADRLAKLALNAVENVVENLVGVGDIIAPN</sequence>
<evidence type="ECO:0000313" key="4">
    <source>
        <dbReference type="Proteomes" id="UP000823674"/>
    </source>
</evidence>
<protein>
    <recommendedName>
        <fullName evidence="2">RNase H type-1 domain-containing protein</fullName>
    </recommendedName>
</protein>
<name>A0ABQ7KVG7_BRACM</name>
<proteinExistence type="predicted"/>
<feature type="compositionally biased region" description="Polar residues" evidence="1">
    <location>
        <begin position="34"/>
        <end position="43"/>
    </location>
</feature>
<dbReference type="Pfam" id="PF13456">
    <property type="entry name" value="RVT_3"/>
    <property type="match status" value="1"/>
</dbReference>
<feature type="compositionally biased region" description="Basic and acidic residues" evidence="1">
    <location>
        <begin position="46"/>
        <end position="69"/>
    </location>
</feature>
<organism evidence="3 4">
    <name type="scientific">Brassica rapa subsp. trilocularis</name>
    <dbReference type="NCBI Taxonomy" id="1813537"/>
    <lineage>
        <taxon>Eukaryota</taxon>
        <taxon>Viridiplantae</taxon>
        <taxon>Streptophyta</taxon>
        <taxon>Embryophyta</taxon>
        <taxon>Tracheophyta</taxon>
        <taxon>Spermatophyta</taxon>
        <taxon>Magnoliopsida</taxon>
        <taxon>eudicotyledons</taxon>
        <taxon>Gunneridae</taxon>
        <taxon>Pentapetalae</taxon>
        <taxon>rosids</taxon>
        <taxon>malvids</taxon>
        <taxon>Brassicales</taxon>
        <taxon>Brassicaceae</taxon>
        <taxon>Brassiceae</taxon>
        <taxon>Brassica</taxon>
    </lineage>
</organism>
<feature type="compositionally biased region" description="Basic and acidic residues" evidence="1">
    <location>
        <begin position="8"/>
        <end position="31"/>
    </location>
</feature>
<gene>
    <name evidence="3" type="primary">A10g506770.1_BraROA</name>
    <name evidence="3" type="ORF">IGI04_041664</name>
</gene>
<feature type="domain" description="RNase H type-1" evidence="2">
    <location>
        <begin position="426"/>
        <end position="544"/>
    </location>
</feature>
<feature type="region of interest" description="Disordered" evidence="1">
    <location>
        <begin position="288"/>
        <end position="386"/>
    </location>
</feature>
<evidence type="ECO:0000256" key="1">
    <source>
        <dbReference type="SAM" id="MobiDB-lite"/>
    </source>
</evidence>
<dbReference type="InterPro" id="IPR012337">
    <property type="entry name" value="RNaseH-like_sf"/>
</dbReference>
<feature type="region of interest" description="Disordered" evidence="1">
    <location>
        <begin position="226"/>
        <end position="248"/>
    </location>
</feature>
<dbReference type="PANTHER" id="PTHR47074:SF11">
    <property type="entry name" value="REVERSE TRANSCRIPTASE-LIKE PROTEIN"/>
    <property type="match status" value="1"/>
</dbReference>
<dbReference type="InterPro" id="IPR002156">
    <property type="entry name" value="RNaseH_domain"/>
</dbReference>
<dbReference type="SUPFAM" id="SSF53098">
    <property type="entry name" value="Ribonuclease H-like"/>
    <property type="match status" value="1"/>
</dbReference>
<feature type="region of interest" description="Disordered" evidence="1">
    <location>
        <begin position="1"/>
        <end position="146"/>
    </location>
</feature>
<accession>A0ABQ7KVG7</accession>
<keyword evidence="4" id="KW-1185">Reference proteome</keyword>
<feature type="compositionally biased region" description="Polar residues" evidence="1">
    <location>
        <begin position="100"/>
        <end position="116"/>
    </location>
</feature>
<evidence type="ECO:0000259" key="2">
    <source>
        <dbReference type="Pfam" id="PF13456"/>
    </source>
</evidence>
<dbReference type="CDD" id="cd06222">
    <property type="entry name" value="RNase_H_like"/>
    <property type="match status" value="1"/>
</dbReference>